<dbReference type="InterPro" id="IPR029063">
    <property type="entry name" value="SAM-dependent_MTases_sf"/>
</dbReference>
<dbReference type="AlphaFoldDB" id="A8DJN6"/>
<protein>
    <submittedName>
        <fullName evidence="1">Methyltransferase type 12</fullName>
    </submittedName>
</protein>
<dbReference type="SUPFAM" id="SSF53335">
    <property type="entry name" value="S-adenosyl-L-methionine-dependent methyltransferases"/>
    <property type="match status" value="1"/>
</dbReference>
<dbReference type="GO" id="GO:0015935">
    <property type="term" value="C:small ribosomal subunit"/>
    <property type="evidence" value="ECO:0007669"/>
    <property type="project" value="TreeGrafter"/>
</dbReference>
<dbReference type="GO" id="GO:0003735">
    <property type="term" value="F:structural constituent of ribosome"/>
    <property type="evidence" value="ECO:0007669"/>
    <property type="project" value="TreeGrafter"/>
</dbReference>
<proteinExistence type="predicted"/>
<gene>
    <name evidence="1" type="ORF">YS_M60-F11.129</name>
</gene>
<reference evidence="1" key="1">
    <citation type="journal article" date="2007" name="Science">
        <title>Candidatus Chloracidobacterium thermophilum: an aerobic phototrophic Acidobacterium.</title>
        <authorList>
            <person name="Bryant D.A."/>
            <person name="Costas A.M."/>
            <person name="Maresca J.A."/>
            <person name="Chew A.G."/>
            <person name="Klatt C.G."/>
            <person name="Bateson M.M."/>
            <person name="Tallon L.J."/>
            <person name="Hostetler J."/>
            <person name="Nelson W.C."/>
            <person name="Heidelberg J.F."/>
            <person name="Ward D.M."/>
        </authorList>
    </citation>
    <scope>NUCLEOTIDE SEQUENCE</scope>
</reference>
<dbReference type="PANTHER" id="PTHR13184:SF5">
    <property type="entry name" value="METHYLTRANSFERASE-LIKE PROTEIN 17, MITOCHONDRIAL"/>
    <property type="match status" value="1"/>
</dbReference>
<evidence type="ECO:0000313" key="1">
    <source>
        <dbReference type="EMBL" id="ABV27319.1"/>
    </source>
</evidence>
<name>A8DJN6_9BACT</name>
<dbReference type="EMBL" id="EF531339">
    <property type="protein sequence ID" value="ABV27319.1"/>
    <property type="molecule type" value="Genomic_DNA"/>
</dbReference>
<dbReference type="GO" id="GO:0008168">
    <property type="term" value="F:methyltransferase activity"/>
    <property type="evidence" value="ECO:0007669"/>
    <property type="project" value="UniProtKB-KW"/>
</dbReference>
<dbReference type="CDD" id="cd02440">
    <property type="entry name" value="AdoMet_MTases"/>
    <property type="match status" value="1"/>
</dbReference>
<dbReference type="GO" id="GO:0032259">
    <property type="term" value="P:methylation"/>
    <property type="evidence" value="ECO:0007669"/>
    <property type="project" value="UniProtKB-KW"/>
</dbReference>
<accession>A8DJN6</accession>
<dbReference type="InterPro" id="IPR052571">
    <property type="entry name" value="Mt_RNA_Methyltransferase"/>
</dbReference>
<sequence>MDTSATAKNDNLLRYLERYLVARRLGLGALHQYDRGPVGKVFLRPVASALLRLSEDFTRQRQSLAEASPGDYWGDTRRLAYLFHFLPRNYVKAAWVLAELGSHAGVVEALAGKSRFTILDIGCGPGASALATLSFLAALHPSAFQVRVILVEASPVALQEANELLQQAANWLNAARHQTLTLHLTTHLGDAKNTSKYPSHAAADFLWLSNVLNECAEEEASVSWVRQLVGRLAVDGSLCVIEPALRSTARVAMQLRDALLEDCPEWGIFAPCTANGPCRMLAERPERDWCHVALTWKPTPLVAQLDSLTGLCSRVQKFFYFVLRRDGKRAAEARPGWTPWRVIGDLQREKGLEKRLVCGPDRCTLLTRFRRDRHAGNEAFSMAKRGDILWLSSAPALLADGLRLLPHIQVECQPVTLPTVE</sequence>
<dbReference type="Gene3D" id="3.40.50.150">
    <property type="entry name" value="Vaccinia Virus protein VP39"/>
    <property type="match status" value="1"/>
</dbReference>
<keyword evidence="1" id="KW-0808">Transferase</keyword>
<dbReference type="PANTHER" id="PTHR13184">
    <property type="entry name" value="37S RIBOSOMAL PROTEIN S22"/>
    <property type="match status" value="1"/>
</dbReference>
<keyword evidence="1" id="KW-0489">Methyltransferase</keyword>
<organism evidence="1">
    <name type="scientific">Chloracidobacterium thermophilum</name>
    <dbReference type="NCBI Taxonomy" id="458033"/>
    <lineage>
        <taxon>Bacteria</taxon>
        <taxon>Pseudomonadati</taxon>
        <taxon>Acidobacteriota</taxon>
        <taxon>Terriglobia</taxon>
        <taxon>Terriglobales</taxon>
        <taxon>Acidobacteriaceae</taxon>
        <taxon>Chloracidobacterium</taxon>
    </lineage>
</organism>